<dbReference type="PANTHER" id="PTHR14738">
    <property type="entry name" value="ZINC FINGER CCCH DOMAIN-CONTAINING PROTEIN 14"/>
    <property type="match status" value="1"/>
</dbReference>
<dbReference type="GO" id="GO:0008270">
    <property type="term" value="F:zinc ion binding"/>
    <property type="evidence" value="ECO:0007669"/>
    <property type="project" value="UniProtKB-KW"/>
</dbReference>
<reference evidence="11 12" key="1">
    <citation type="submission" date="2013-07" db="EMBL/GenBank/DDBJ databases">
        <title>The Genome Sequence of Kwoniella mangroviensis CBS10435.</title>
        <authorList>
            <consortium name="The Broad Institute Genome Sequencing Platform"/>
            <person name="Cuomo C."/>
            <person name="Litvintseva A."/>
            <person name="Chen Y."/>
            <person name="Heitman J."/>
            <person name="Sun S."/>
            <person name="Springer D."/>
            <person name="Dromer F."/>
            <person name="Young S.K."/>
            <person name="Zeng Q."/>
            <person name="Gargeya S."/>
            <person name="Fitzgerald M."/>
            <person name="Abouelleil A."/>
            <person name="Alvarado L."/>
            <person name="Berlin A.M."/>
            <person name="Chapman S.B."/>
            <person name="Dewar J."/>
            <person name="Goldberg J."/>
            <person name="Griggs A."/>
            <person name="Gujja S."/>
            <person name="Hansen M."/>
            <person name="Howarth C."/>
            <person name="Imamovic A."/>
            <person name="Larimer J."/>
            <person name="McCowan C."/>
            <person name="Murphy C."/>
            <person name="Pearson M."/>
            <person name="Priest M."/>
            <person name="Roberts A."/>
            <person name="Saif S."/>
            <person name="Shea T."/>
            <person name="Sykes S."/>
            <person name="Wortman J."/>
            <person name="Nusbaum C."/>
            <person name="Birren B."/>
        </authorList>
    </citation>
    <scope>NUCLEOTIDE SEQUENCE [LARGE SCALE GENOMIC DNA]</scope>
    <source>
        <strain evidence="11 12">CBS 10435</strain>
    </source>
</reference>
<dbReference type="EMBL" id="KI669459">
    <property type="protein sequence ID" value="OCF60726.1"/>
    <property type="molecule type" value="Genomic_DNA"/>
</dbReference>
<evidence type="ECO:0000256" key="5">
    <source>
        <dbReference type="ARBA" id="ARBA00022771"/>
    </source>
</evidence>
<dbReference type="Proteomes" id="UP000092583">
    <property type="component" value="Unassembled WGS sequence"/>
</dbReference>
<reference evidence="12" key="2">
    <citation type="submission" date="2013-12" db="EMBL/GenBank/DDBJ databases">
        <title>Evolution of pathogenesis and genome organization in the Tremellales.</title>
        <authorList>
            <person name="Cuomo C."/>
            <person name="Litvintseva A."/>
            <person name="Heitman J."/>
            <person name="Chen Y."/>
            <person name="Sun S."/>
            <person name="Springer D."/>
            <person name="Dromer F."/>
            <person name="Young S."/>
            <person name="Zeng Q."/>
            <person name="Chapman S."/>
            <person name="Gujja S."/>
            <person name="Saif S."/>
            <person name="Birren B."/>
        </authorList>
    </citation>
    <scope>NUCLEOTIDE SEQUENCE [LARGE SCALE GENOMIC DNA]</scope>
    <source>
        <strain evidence="12">CBS 10435</strain>
    </source>
</reference>
<comment type="subcellular location">
    <subcellularLocation>
        <location evidence="1">Nucleus</location>
    </subcellularLocation>
</comment>
<evidence type="ECO:0000256" key="2">
    <source>
        <dbReference type="ARBA" id="ARBA00008423"/>
    </source>
</evidence>
<dbReference type="OrthoDB" id="438553at2759"/>
<evidence type="ECO:0000313" key="11">
    <source>
        <dbReference type="EMBL" id="OCF60726.1"/>
    </source>
</evidence>
<evidence type="ECO:0000256" key="3">
    <source>
        <dbReference type="ARBA" id="ARBA00022723"/>
    </source>
</evidence>
<feature type="region of interest" description="Disordered" evidence="9">
    <location>
        <begin position="84"/>
        <end position="181"/>
    </location>
</feature>
<feature type="region of interest" description="Disordered" evidence="9">
    <location>
        <begin position="273"/>
        <end position="335"/>
    </location>
</feature>
<feature type="zinc finger region" description="C3H1-type" evidence="8">
    <location>
        <begin position="335"/>
        <end position="359"/>
    </location>
</feature>
<keyword evidence="3 8" id="KW-0479">Metal-binding</keyword>
<evidence type="ECO:0000256" key="4">
    <source>
        <dbReference type="ARBA" id="ARBA00022737"/>
    </source>
</evidence>
<evidence type="ECO:0000259" key="10">
    <source>
        <dbReference type="PROSITE" id="PS50103"/>
    </source>
</evidence>
<dbReference type="InterPro" id="IPR040366">
    <property type="entry name" value="Nab2/ZC3H14"/>
</dbReference>
<organism evidence="11 12">
    <name type="scientific">Kwoniella mangroviensis CBS 10435</name>
    <dbReference type="NCBI Taxonomy" id="1331196"/>
    <lineage>
        <taxon>Eukaryota</taxon>
        <taxon>Fungi</taxon>
        <taxon>Dikarya</taxon>
        <taxon>Basidiomycota</taxon>
        <taxon>Agaricomycotina</taxon>
        <taxon>Tremellomycetes</taxon>
        <taxon>Tremellales</taxon>
        <taxon>Cryptococcaceae</taxon>
        <taxon>Kwoniella</taxon>
    </lineage>
</organism>
<keyword evidence="6 8" id="KW-0862">Zinc</keyword>
<dbReference type="GO" id="GO:0008143">
    <property type="term" value="F:poly(A) binding"/>
    <property type="evidence" value="ECO:0007669"/>
    <property type="project" value="InterPro"/>
</dbReference>
<keyword evidence="12" id="KW-1185">Reference proteome</keyword>
<evidence type="ECO:0000313" key="12">
    <source>
        <dbReference type="Proteomes" id="UP000092583"/>
    </source>
</evidence>
<evidence type="ECO:0000256" key="1">
    <source>
        <dbReference type="ARBA" id="ARBA00004123"/>
    </source>
</evidence>
<dbReference type="InterPro" id="IPR043094">
    <property type="entry name" value="Nab2/ZC3H14_N_sf"/>
</dbReference>
<feature type="compositionally biased region" description="Low complexity" evidence="9">
    <location>
        <begin position="95"/>
        <end position="105"/>
    </location>
</feature>
<keyword evidence="4" id="KW-0677">Repeat</keyword>
<proteinExistence type="inferred from homology"/>
<feature type="compositionally biased region" description="Low complexity" evidence="9">
    <location>
        <begin position="273"/>
        <end position="290"/>
    </location>
</feature>
<sequence>MSGITLNPEQSAQLQSEIQRELERREWAEPEDNVMAEYITVLLANGSARERVQTEMDDLVGSDFDPAFLDWLFSAAKNIITAPSPSPVPAPAPAPSSQSPVTASRGSGGSGTRLLNTALAPLSSQLEKRKASDIQDGQNKKRVSDVGVNAPSGPRGMGNEGKSLADRISNGNAQRGRGVPIRGMAGGRGGNMGMGNHMGESTCRSQAESTLIKECCADVGFRPNFQQQNQQQPGFAQPNFGQFMPQGQQEMVAQMMMMQASMAQMNNMVATMMQERQQQQQQLQFQQQQQAPATSAKPSRPPSVKVPHGTKLGAHSVSGIPPKSAATPGPVPDRPSSTALCRYSIGCSNSRCPYSHPSPVADEKTGMVLSEEPCENRKECKDAECIKSHVSPAATLGDSAGPSRLLCKYQNCTNPSCPFRHEDENGNSIPPPALTAAKAAPKPKTAPVPVPAASSDNEDNDGDGDVEVVMSHKGLMDGALDDTKKEVSCRYGERCTRPDCKFSHPASRPTPKFGKKPYTSASTRSTSGTFNGTITATSGGGIGGGMNMSKKFAGGNEKKLDANAGEFKPSEKELEVTY</sequence>
<gene>
    <name evidence="11" type="ORF">L486_00365</name>
</gene>
<protein>
    <recommendedName>
        <fullName evidence="10">C3H1-type domain-containing protein</fullName>
    </recommendedName>
</protein>
<feature type="compositionally biased region" description="Basic and acidic residues" evidence="9">
    <location>
        <begin position="126"/>
        <end position="144"/>
    </location>
</feature>
<dbReference type="GO" id="GO:0005634">
    <property type="term" value="C:nucleus"/>
    <property type="evidence" value="ECO:0007669"/>
    <property type="project" value="UniProtKB-SubCell"/>
</dbReference>
<feature type="compositionally biased region" description="Low complexity" evidence="9">
    <location>
        <begin position="434"/>
        <end position="443"/>
    </location>
</feature>
<dbReference type="STRING" id="1331196.A0A1B9IYW8"/>
<feature type="region of interest" description="Disordered" evidence="9">
    <location>
        <begin position="502"/>
        <end position="545"/>
    </location>
</feature>
<dbReference type="GO" id="GO:0043488">
    <property type="term" value="P:regulation of mRNA stability"/>
    <property type="evidence" value="ECO:0007669"/>
    <property type="project" value="InterPro"/>
</dbReference>
<feature type="compositionally biased region" description="Pro residues" evidence="9">
    <location>
        <begin position="84"/>
        <end position="94"/>
    </location>
</feature>
<feature type="compositionally biased region" description="Polar residues" evidence="9">
    <location>
        <begin position="519"/>
        <end position="530"/>
    </location>
</feature>
<dbReference type="Gene3D" id="4.10.1000.40">
    <property type="match status" value="2"/>
</dbReference>
<dbReference type="SMART" id="SM00356">
    <property type="entry name" value="ZnF_C3H1"/>
    <property type="match status" value="3"/>
</dbReference>
<feature type="domain" description="C3H1-type" evidence="10">
    <location>
        <begin position="335"/>
        <end position="359"/>
    </location>
</feature>
<keyword evidence="5 8" id="KW-0863">Zinc-finger</keyword>
<evidence type="ECO:0000256" key="6">
    <source>
        <dbReference type="ARBA" id="ARBA00022833"/>
    </source>
</evidence>
<name>A0A1B9IYW8_9TREE</name>
<evidence type="ECO:0000256" key="9">
    <source>
        <dbReference type="SAM" id="MobiDB-lite"/>
    </source>
</evidence>
<dbReference type="AlphaFoldDB" id="A0A1B9IYW8"/>
<dbReference type="PROSITE" id="PS50103">
    <property type="entry name" value="ZF_C3H1"/>
    <property type="match status" value="1"/>
</dbReference>
<keyword evidence="7" id="KW-0539">Nucleus</keyword>
<dbReference type="GO" id="GO:0005737">
    <property type="term" value="C:cytoplasm"/>
    <property type="evidence" value="ECO:0007669"/>
    <property type="project" value="TreeGrafter"/>
</dbReference>
<evidence type="ECO:0000256" key="7">
    <source>
        <dbReference type="ARBA" id="ARBA00023242"/>
    </source>
</evidence>
<evidence type="ECO:0000256" key="8">
    <source>
        <dbReference type="PROSITE-ProRule" id="PRU00723"/>
    </source>
</evidence>
<dbReference type="InterPro" id="IPR000571">
    <property type="entry name" value="Znf_CCCH"/>
</dbReference>
<dbReference type="Gene3D" id="1.10.340.40">
    <property type="entry name" value="Nuclear abundant poly(A) RNA-bind protein 2, N-terminal domain"/>
    <property type="match status" value="1"/>
</dbReference>
<feature type="region of interest" description="Disordered" evidence="9">
    <location>
        <begin position="424"/>
        <end position="464"/>
    </location>
</feature>
<dbReference type="Pfam" id="PF14608">
    <property type="entry name" value="zf-CCCH_2"/>
    <property type="match status" value="3"/>
</dbReference>
<dbReference type="PANTHER" id="PTHR14738:SF29">
    <property type="entry name" value="ZINC FINGER CCCH DOMAIN-CONTAINING PROTEIN 14"/>
    <property type="match status" value="1"/>
</dbReference>
<comment type="similarity">
    <text evidence="2">Belongs to the ZC3H14 family.</text>
</comment>
<accession>A0A1B9IYW8</accession>